<dbReference type="EMBL" id="OX596085">
    <property type="protein sequence ID" value="CAM9288555.1"/>
    <property type="molecule type" value="Genomic_DNA"/>
</dbReference>
<organism evidence="1 2">
    <name type="scientific">Rangifer tarandus platyrhynchus</name>
    <name type="common">Svalbard reindeer</name>
    <dbReference type="NCBI Taxonomy" id="3082113"/>
    <lineage>
        <taxon>Eukaryota</taxon>
        <taxon>Metazoa</taxon>
        <taxon>Chordata</taxon>
        <taxon>Craniata</taxon>
        <taxon>Vertebrata</taxon>
        <taxon>Euteleostomi</taxon>
        <taxon>Mammalia</taxon>
        <taxon>Eutheria</taxon>
        <taxon>Laurasiatheria</taxon>
        <taxon>Artiodactyla</taxon>
        <taxon>Ruminantia</taxon>
        <taxon>Pecora</taxon>
        <taxon>Cervidae</taxon>
        <taxon>Odocoileinae</taxon>
        <taxon>Rangifer</taxon>
    </lineage>
</organism>
<reference evidence="1" key="2">
    <citation type="submission" date="2025-03" db="EMBL/GenBank/DDBJ databases">
        <authorList>
            <consortium name="ELIXIR-Norway"/>
            <consortium name="Elixir Norway"/>
        </authorList>
    </citation>
    <scope>NUCLEOTIDE SEQUENCE</scope>
</reference>
<protein>
    <submittedName>
        <fullName evidence="1">Uncharacterized protein</fullName>
    </submittedName>
</protein>
<evidence type="ECO:0000313" key="2">
    <source>
        <dbReference type="Proteomes" id="UP001162501"/>
    </source>
</evidence>
<accession>A0AC59Y143</accession>
<proteinExistence type="predicted"/>
<name>A0AC59Y143_RANTA</name>
<evidence type="ECO:0000313" key="1">
    <source>
        <dbReference type="EMBL" id="CAM9288555.1"/>
    </source>
</evidence>
<sequence>MTPTRLITNKKQQPPDVSGADPGRDTFRGPGAGTARIGSGLVRQRGSAPRPTSLHPGSCAVSGWQAASDGRGPGAKSVTRKGGGAPQALIDGPGAWPRRGYGSKCR</sequence>
<gene>
    <name evidence="1" type="ORF">MRATA1EN22A_LOCUS474</name>
</gene>
<reference evidence="1" key="1">
    <citation type="submission" date="2023-05" db="EMBL/GenBank/DDBJ databases">
        <authorList>
            <consortium name="ELIXIR-Norway"/>
        </authorList>
    </citation>
    <scope>NUCLEOTIDE SEQUENCE</scope>
</reference>
<dbReference type="Proteomes" id="UP001162501">
    <property type="component" value="Chromosome 1"/>
</dbReference>